<protein>
    <submittedName>
        <fullName evidence="3">Uncharacterized protein</fullName>
    </submittedName>
</protein>
<keyword evidence="4" id="KW-1185">Reference proteome</keyword>
<evidence type="ECO:0000313" key="3">
    <source>
        <dbReference type="EMBL" id="GLJ56575.1"/>
    </source>
</evidence>
<name>A0AAD3RPH6_CRYJA</name>
<evidence type="ECO:0000256" key="2">
    <source>
        <dbReference type="SAM" id="Phobius"/>
    </source>
</evidence>
<comment type="caution">
    <text evidence="3">The sequence shown here is derived from an EMBL/GenBank/DDBJ whole genome shotgun (WGS) entry which is preliminary data.</text>
</comment>
<proteinExistence type="predicted"/>
<reference evidence="3" key="1">
    <citation type="submission" date="2022-12" db="EMBL/GenBank/DDBJ databases">
        <title>Chromosome-Level Genome Assembly of Japanese Cedar (Cryptomeriajaponica D. Don).</title>
        <authorList>
            <person name="Fujino T."/>
            <person name="Yamaguchi K."/>
            <person name="Yokoyama T."/>
            <person name="Hamanaka T."/>
            <person name="Harazono Y."/>
            <person name="Kamada H."/>
            <person name="Kobayashi W."/>
            <person name="Ujino-Ihara T."/>
            <person name="Uchiyama K."/>
            <person name="Matsumoto A."/>
            <person name="Izuno A."/>
            <person name="Tsumura Y."/>
            <person name="Toyoda A."/>
            <person name="Shigenobu S."/>
            <person name="Moriguchi Y."/>
            <person name="Ueno S."/>
            <person name="Kasahara M."/>
        </authorList>
    </citation>
    <scope>NUCLEOTIDE SEQUENCE</scope>
</reference>
<sequence>MHQAILDPLLMALDQLLKLLFQLAQMLLLGGPGMDMHLRLELYMLLFTPFIPALLPPALLLPMWGKQLDIDLLHLDLQLIHQLPVGAGCVQSLVWPRLSPGPLPSSPNQRQQRVREQRQHNAAKQNSSRVRFPSLLMAKQRLSIYRRWGTNHERQARPRAFIPFSRIVAEHIQSREIGLDKQPIGLGYAAIDRAFASCASYAALVSAFAAGEAIYGAAFAHAAGAGAGGLLASVPALNRPLTPRAFASAYYFSGAIYYYDALATCAYPAFTSRRCGKL</sequence>
<evidence type="ECO:0000313" key="4">
    <source>
        <dbReference type="Proteomes" id="UP001234787"/>
    </source>
</evidence>
<feature type="transmembrane region" description="Helical" evidence="2">
    <location>
        <begin position="42"/>
        <end position="64"/>
    </location>
</feature>
<gene>
    <name evidence="3" type="ORF">SUGI_1228470</name>
</gene>
<keyword evidence="2" id="KW-0812">Transmembrane</keyword>
<accession>A0AAD3RPH6</accession>
<dbReference type="Proteomes" id="UP001234787">
    <property type="component" value="Unassembled WGS sequence"/>
</dbReference>
<keyword evidence="2" id="KW-0472">Membrane</keyword>
<dbReference type="AlphaFoldDB" id="A0AAD3RPH6"/>
<keyword evidence="2" id="KW-1133">Transmembrane helix</keyword>
<feature type="region of interest" description="Disordered" evidence="1">
    <location>
        <begin position="101"/>
        <end position="126"/>
    </location>
</feature>
<organism evidence="3 4">
    <name type="scientific">Cryptomeria japonica</name>
    <name type="common">Japanese cedar</name>
    <name type="synonym">Cupressus japonica</name>
    <dbReference type="NCBI Taxonomy" id="3369"/>
    <lineage>
        <taxon>Eukaryota</taxon>
        <taxon>Viridiplantae</taxon>
        <taxon>Streptophyta</taxon>
        <taxon>Embryophyta</taxon>
        <taxon>Tracheophyta</taxon>
        <taxon>Spermatophyta</taxon>
        <taxon>Pinopsida</taxon>
        <taxon>Pinidae</taxon>
        <taxon>Conifers II</taxon>
        <taxon>Cupressales</taxon>
        <taxon>Cupressaceae</taxon>
        <taxon>Cryptomeria</taxon>
    </lineage>
</organism>
<dbReference type="EMBL" id="BSEH01000022">
    <property type="protein sequence ID" value="GLJ56575.1"/>
    <property type="molecule type" value="Genomic_DNA"/>
</dbReference>
<evidence type="ECO:0000256" key="1">
    <source>
        <dbReference type="SAM" id="MobiDB-lite"/>
    </source>
</evidence>